<dbReference type="InterPro" id="IPR027417">
    <property type="entry name" value="P-loop_NTPase"/>
</dbReference>
<keyword evidence="3" id="KW-1185">Reference proteome</keyword>
<dbReference type="SUPFAM" id="SSF52540">
    <property type="entry name" value="P-loop containing nucleoside triphosphate hydrolases"/>
    <property type="match status" value="1"/>
</dbReference>
<proteinExistence type="predicted"/>
<dbReference type="InterPro" id="IPR008868">
    <property type="entry name" value="TniB"/>
</dbReference>
<feature type="region of interest" description="Disordered" evidence="1">
    <location>
        <begin position="361"/>
        <end position="386"/>
    </location>
</feature>
<evidence type="ECO:0000313" key="2">
    <source>
        <dbReference type="EMBL" id="MBB4948996.1"/>
    </source>
</evidence>
<evidence type="ECO:0008006" key="4">
    <source>
        <dbReference type="Google" id="ProtNLM"/>
    </source>
</evidence>
<gene>
    <name evidence="2" type="ORF">F4556_004531</name>
</gene>
<sequence>MPSATAFPDDGERPEYFEHPGLAEPRTKLEWRTYLHTLPPGKPAALTTAEYLRLAAGQKTRYDQARLAHHSALVIVRTAHMQAVHHQMRRRMLTNTHQPAGARRGIVVDGPATVGKSTMVKMFAADFEHQLRREHPERFEVTYRIDSHTIDYTPVVYVNIPSQATPKDLSIALANYMGMAYRPGATKSDITDRVLAEMRRCGVQLVIIDDAHFMDLSLKEGKVVNDHLKYIANHTAATFIYTGVDLKHSGLFLEGTGGSRVTQTSGRNTLIRMQPFTAATREDKQTWISVISAMEDALILHRHQPGTLKRAWKYLHQRTGGNISSLAELVREAATEAVLTGTETINRTVMNRIEINEHAQTTYASTPHDHTKHTGQEPGSNDRMAS</sequence>
<evidence type="ECO:0000256" key="1">
    <source>
        <dbReference type="SAM" id="MobiDB-lite"/>
    </source>
</evidence>
<dbReference type="EMBL" id="JACHJR010000001">
    <property type="protein sequence ID" value="MBB4948996.1"/>
    <property type="molecule type" value="Genomic_DNA"/>
</dbReference>
<protein>
    <recommendedName>
        <fullName evidence="4">TniB protein</fullName>
    </recommendedName>
</protein>
<dbReference type="Pfam" id="PF05621">
    <property type="entry name" value="TniB"/>
    <property type="match status" value="1"/>
</dbReference>
<organism evidence="2 3">
    <name type="scientific">Kitasatospora gansuensis</name>
    <dbReference type="NCBI Taxonomy" id="258050"/>
    <lineage>
        <taxon>Bacteria</taxon>
        <taxon>Bacillati</taxon>
        <taxon>Actinomycetota</taxon>
        <taxon>Actinomycetes</taxon>
        <taxon>Kitasatosporales</taxon>
        <taxon>Streptomycetaceae</taxon>
        <taxon>Kitasatospora</taxon>
    </lineage>
</organism>
<dbReference type="RefSeq" id="WP_184919034.1">
    <property type="nucleotide sequence ID" value="NZ_JACHJR010000001.1"/>
</dbReference>
<feature type="region of interest" description="Disordered" evidence="1">
    <location>
        <begin position="1"/>
        <end position="21"/>
    </location>
</feature>
<dbReference type="Proteomes" id="UP000573327">
    <property type="component" value="Unassembled WGS sequence"/>
</dbReference>
<accession>A0A7W7SEH4</accession>
<name>A0A7W7SEH4_9ACTN</name>
<dbReference type="AlphaFoldDB" id="A0A7W7SEH4"/>
<evidence type="ECO:0000313" key="3">
    <source>
        <dbReference type="Proteomes" id="UP000573327"/>
    </source>
</evidence>
<comment type="caution">
    <text evidence="2">The sequence shown here is derived from an EMBL/GenBank/DDBJ whole genome shotgun (WGS) entry which is preliminary data.</text>
</comment>
<dbReference type="Gene3D" id="3.40.50.300">
    <property type="entry name" value="P-loop containing nucleotide triphosphate hydrolases"/>
    <property type="match status" value="1"/>
</dbReference>
<reference evidence="2 3" key="1">
    <citation type="submission" date="2020-08" db="EMBL/GenBank/DDBJ databases">
        <title>Sequencing the genomes of 1000 actinobacteria strains.</title>
        <authorList>
            <person name="Klenk H.-P."/>
        </authorList>
    </citation>
    <scope>NUCLEOTIDE SEQUENCE [LARGE SCALE GENOMIC DNA]</scope>
    <source>
        <strain evidence="2 3">DSM 44786</strain>
    </source>
</reference>